<dbReference type="PRINTS" id="PR00344">
    <property type="entry name" value="BCTRLSENSOR"/>
</dbReference>
<dbReference type="RefSeq" id="WP_086449805.1">
    <property type="nucleotide sequence ID" value="NZ_MSPP01000001.1"/>
</dbReference>
<dbReference type="SMART" id="SM00388">
    <property type="entry name" value="HisKA"/>
    <property type="match status" value="1"/>
</dbReference>
<dbReference type="CDD" id="cd16922">
    <property type="entry name" value="HATPase_EvgS-ArcB-TorS-like"/>
    <property type="match status" value="1"/>
</dbReference>
<reference evidence="22 23" key="1">
    <citation type="submission" date="2016-12" db="EMBL/GenBank/DDBJ databases">
        <title>The draft genome sequence of HSLHS2.</title>
        <authorList>
            <person name="Hu D."/>
            <person name="Wang L."/>
            <person name="Shao Z."/>
        </authorList>
    </citation>
    <scope>NUCLEOTIDE SEQUENCE [LARGE SCALE GENOMIC DNA]</scope>
    <source>
        <strain evidence="22">MCCC 1A06712</strain>
    </source>
</reference>
<dbReference type="SMART" id="SM00448">
    <property type="entry name" value="REC"/>
    <property type="match status" value="1"/>
</dbReference>
<feature type="domain" description="Response regulatory" evidence="19">
    <location>
        <begin position="587"/>
        <end position="704"/>
    </location>
</feature>
<dbReference type="InterPro" id="IPR011006">
    <property type="entry name" value="CheY-like_superfamily"/>
</dbReference>
<accession>A0A251X181</accession>
<dbReference type="PROSITE" id="PS50894">
    <property type="entry name" value="HPT"/>
    <property type="match status" value="1"/>
</dbReference>
<dbReference type="Gene3D" id="1.10.287.130">
    <property type="match status" value="1"/>
</dbReference>
<evidence type="ECO:0000259" key="20">
    <source>
        <dbReference type="PROSITE" id="PS50112"/>
    </source>
</evidence>
<evidence type="ECO:0000256" key="7">
    <source>
        <dbReference type="ARBA" id="ARBA00022679"/>
    </source>
</evidence>
<dbReference type="Pfam" id="PF01627">
    <property type="entry name" value="Hpt"/>
    <property type="match status" value="1"/>
</dbReference>
<dbReference type="AlphaFoldDB" id="A0A251X181"/>
<evidence type="ECO:0000256" key="6">
    <source>
        <dbReference type="ARBA" id="ARBA00022553"/>
    </source>
</evidence>
<evidence type="ECO:0000313" key="23">
    <source>
        <dbReference type="Proteomes" id="UP000194664"/>
    </source>
</evidence>
<dbReference type="FunFam" id="3.30.565.10:FF:000010">
    <property type="entry name" value="Sensor histidine kinase RcsC"/>
    <property type="match status" value="1"/>
</dbReference>
<evidence type="ECO:0000256" key="5">
    <source>
        <dbReference type="ARBA" id="ARBA00022519"/>
    </source>
</evidence>
<dbReference type="GO" id="GO:0005886">
    <property type="term" value="C:plasma membrane"/>
    <property type="evidence" value="ECO:0007669"/>
    <property type="project" value="UniProtKB-SubCell"/>
</dbReference>
<protein>
    <recommendedName>
        <fullName evidence="3">histidine kinase</fullName>
        <ecNumber evidence="3">2.7.13.3</ecNumber>
    </recommendedName>
</protein>
<keyword evidence="5" id="KW-0997">Cell inner membrane</keyword>
<evidence type="ECO:0000313" key="22">
    <source>
        <dbReference type="EMBL" id="OUD10155.1"/>
    </source>
</evidence>
<dbReference type="CDD" id="cd00082">
    <property type="entry name" value="HisKA"/>
    <property type="match status" value="1"/>
</dbReference>
<dbReference type="SUPFAM" id="SSF52172">
    <property type="entry name" value="CheY-like"/>
    <property type="match status" value="1"/>
</dbReference>
<proteinExistence type="predicted"/>
<dbReference type="CDD" id="cd00130">
    <property type="entry name" value="PAS"/>
    <property type="match status" value="1"/>
</dbReference>
<evidence type="ECO:0000256" key="2">
    <source>
        <dbReference type="ARBA" id="ARBA00004429"/>
    </source>
</evidence>
<dbReference type="Proteomes" id="UP000194664">
    <property type="component" value="Unassembled WGS sequence"/>
</dbReference>
<dbReference type="Gene3D" id="3.30.565.10">
    <property type="entry name" value="Histidine kinase-like ATPase, C-terminal domain"/>
    <property type="match status" value="1"/>
</dbReference>
<keyword evidence="11 17" id="KW-1133">Transmembrane helix</keyword>
<dbReference type="CDD" id="cd17546">
    <property type="entry name" value="REC_hyHK_CKI1_RcsC-like"/>
    <property type="match status" value="1"/>
</dbReference>
<dbReference type="PROSITE" id="PS50109">
    <property type="entry name" value="HIS_KIN"/>
    <property type="match status" value="1"/>
</dbReference>
<organism evidence="22 23">
    <name type="scientific">Marivivens niveibacter</name>
    <dbReference type="NCBI Taxonomy" id="1930667"/>
    <lineage>
        <taxon>Bacteria</taxon>
        <taxon>Pseudomonadati</taxon>
        <taxon>Pseudomonadota</taxon>
        <taxon>Alphaproteobacteria</taxon>
        <taxon>Rhodobacterales</taxon>
        <taxon>Paracoccaceae</taxon>
        <taxon>Marivivens group</taxon>
        <taxon>Marivivens</taxon>
    </lineage>
</organism>
<keyword evidence="8 17" id="KW-0812">Transmembrane</keyword>
<comment type="subcellular location">
    <subcellularLocation>
        <location evidence="2">Cell inner membrane</location>
        <topology evidence="2">Multi-pass membrane protein</topology>
    </subcellularLocation>
</comment>
<evidence type="ECO:0000256" key="4">
    <source>
        <dbReference type="ARBA" id="ARBA00022475"/>
    </source>
</evidence>
<dbReference type="Gene3D" id="3.40.50.2300">
    <property type="match status" value="1"/>
</dbReference>
<dbReference type="InterPro" id="IPR036890">
    <property type="entry name" value="HATPase_C_sf"/>
</dbReference>
<feature type="modified residue" description="Phosphohistidine" evidence="14">
    <location>
        <position position="786"/>
    </location>
</feature>
<dbReference type="SUPFAM" id="SSF55874">
    <property type="entry name" value="ATPase domain of HSP90 chaperone/DNA topoisomerase II/histidine kinase"/>
    <property type="match status" value="1"/>
</dbReference>
<sequence>MLIICFGAIAILALEVNRKIDEQAAANSDNIQWVLSQVEVEYLGLLSAIDDHEETGDVSNIRLRFDVLYSRLSTFETGTAYESLRNDIDFAARLGGISSTLNALIPTIDAPDEVLSQSLPELQSELETLGTPIRQMALIGIDFFANVSDSSRHVVWLTLMRVAALTMALVLALAILSIVLFQLYRYAQRNADEISAASARLEAMVSSTLDAVIVINEAGRVVEFNGSAESIFGYSRVEAIGAPLVDMIIPLKHRKAHLEGMKRHLRDGTYHVVGRGRVQMDALRKNGELFPCEFSIARANTKNGILFVAFLRDNSAQVAAERELLAARDEALAGEKAKADFMAVMSHEMRTPLNGMLGTIELLNDTDLTEKQQNFLKIMETSGRLLLHHVNDVLDVARLDSDKVVAERNPFDLSQMIAEIIDSQHGISATNDTAVHCNLSDLGSPIVLGDEKRLRQVIMNLLSNAIKFTRGGTVMIEAEQIGDSDVVEFRVSDTGIGIHDDDLSRIFEDFVTLDSSYAREFGGTGLGLGIAKRLVESMNGTIGAESEPGDGSLFWFRIPLPILAKSKSTELLPTSESKELEISNSMDILVVEDNQINQLVVEEMLTKDGHRVTLANDGREGVDKAAEQYFDLILMDISMPRMDGIAACVAIRNGDGPNRNSRIIALTANALPEDIERFKEAGMNDVLIKPISRSKLARTVSVTPTAPTLNAPTTAAAPEATPTPKPEAPTAVDAVDSEMLANLIEDLGPQMASNLISTFVTETDTMVEHLVETPPEDDVQMIAEIHKLAGSSSMFGTVSFSSLLRSLETIGKTQSAEKMRDKAPEMRELWDTTRAELTELVEDMMADE</sequence>
<comment type="caution">
    <text evidence="22">The sequence shown here is derived from an EMBL/GenBank/DDBJ whole genome shotgun (WGS) entry which is preliminary data.</text>
</comment>
<keyword evidence="6 15" id="KW-0597">Phosphoprotein</keyword>
<keyword evidence="23" id="KW-1185">Reference proteome</keyword>
<keyword evidence="9" id="KW-0418">Kinase</keyword>
<dbReference type="GO" id="GO:0000155">
    <property type="term" value="F:phosphorelay sensor kinase activity"/>
    <property type="evidence" value="ECO:0007669"/>
    <property type="project" value="InterPro"/>
</dbReference>
<evidence type="ECO:0000256" key="14">
    <source>
        <dbReference type="PROSITE-ProRule" id="PRU00110"/>
    </source>
</evidence>
<dbReference type="SUPFAM" id="SSF55785">
    <property type="entry name" value="PYP-like sensor domain (PAS domain)"/>
    <property type="match status" value="1"/>
</dbReference>
<feature type="modified residue" description="4-aspartylphosphate" evidence="15">
    <location>
        <position position="636"/>
    </location>
</feature>
<evidence type="ECO:0000256" key="16">
    <source>
        <dbReference type="SAM" id="MobiDB-lite"/>
    </source>
</evidence>
<feature type="compositionally biased region" description="Low complexity" evidence="16">
    <location>
        <begin position="703"/>
        <end position="720"/>
    </location>
</feature>
<dbReference type="Gene3D" id="3.30.450.20">
    <property type="entry name" value="PAS domain"/>
    <property type="match status" value="1"/>
</dbReference>
<dbReference type="Gene3D" id="1.20.120.160">
    <property type="entry name" value="HPT domain"/>
    <property type="match status" value="1"/>
</dbReference>
<dbReference type="SMART" id="SM00091">
    <property type="entry name" value="PAS"/>
    <property type="match status" value="1"/>
</dbReference>
<dbReference type="InterPro" id="IPR000014">
    <property type="entry name" value="PAS"/>
</dbReference>
<dbReference type="PROSITE" id="PS50110">
    <property type="entry name" value="RESPONSE_REGULATORY"/>
    <property type="match status" value="1"/>
</dbReference>
<feature type="domain" description="Histidine kinase" evidence="18">
    <location>
        <begin position="344"/>
        <end position="562"/>
    </location>
</feature>
<feature type="transmembrane region" description="Helical" evidence="17">
    <location>
        <begin position="154"/>
        <end position="181"/>
    </location>
</feature>
<evidence type="ECO:0000256" key="1">
    <source>
        <dbReference type="ARBA" id="ARBA00000085"/>
    </source>
</evidence>
<comment type="catalytic activity">
    <reaction evidence="1">
        <text>ATP + protein L-histidine = ADP + protein N-phospho-L-histidine.</text>
        <dbReference type="EC" id="2.7.13.3"/>
    </reaction>
</comment>
<evidence type="ECO:0000256" key="15">
    <source>
        <dbReference type="PROSITE-ProRule" id="PRU00169"/>
    </source>
</evidence>
<dbReference type="Pfam" id="PF00512">
    <property type="entry name" value="HisKA"/>
    <property type="match status" value="1"/>
</dbReference>
<keyword evidence="10" id="KW-0067">ATP-binding</keyword>
<feature type="region of interest" description="Disordered" evidence="16">
    <location>
        <begin position="703"/>
        <end position="729"/>
    </location>
</feature>
<dbReference type="NCBIfam" id="TIGR00229">
    <property type="entry name" value="sensory_box"/>
    <property type="match status" value="1"/>
</dbReference>
<dbReference type="InterPro" id="IPR004358">
    <property type="entry name" value="Sig_transdc_His_kin-like_C"/>
</dbReference>
<dbReference type="SUPFAM" id="SSF47226">
    <property type="entry name" value="Histidine-containing phosphotransfer domain, HPT domain"/>
    <property type="match status" value="1"/>
</dbReference>
<dbReference type="InterPro" id="IPR005467">
    <property type="entry name" value="His_kinase_dom"/>
</dbReference>
<evidence type="ECO:0000259" key="21">
    <source>
        <dbReference type="PROSITE" id="PS50894"/>
    </source>
</evidence>
<dbReference type="Pfam" id="PF13426">
    <property type="entry name" value="PAS_9"/>
    <property type="match status" value="1"/>
</dbReference>
<dbReference type="EC" id="2.7.13.3" evidence="3"/>
<dbReference type="OrthoDB" id="9801651at2"/>
<dbReference type="Pfam" id="PF02518">
    <property type="entry name" value="HATPase_c"/>
    <property type="match status" value="1"/>
</dbReference>
<evidence type="ECO:0000259" key="19">
    <source>
        <dbReference type="PROSITE" id="PS50110"/>
    </source>
</evidence>
<dbReference type="Pfam" id="PF00072">
    <property type="entry name" value="Response_reg"/>
    <property type="match status" value="1"/>
</dbReference>
<keyword evidence="4" id="KW-1003">Cell membrane</keyword>
<evidence type="ECO:0000256" key="12">
    <source>
        <dbReference type="ARBA" id="ARBA00023012"/>
    </source>
</evidence>
<dbReference type="PANTHER" id="PTHR43047:SF64">
    <property type="entry name" value="HISTIDINE KINASE CONTAINING CHEY-HOMOLOGOUS RECEIVER DOMAIN AND PAS DOMAIN-RELATED"/>
    <property type="match status" value="1"/>
</dbReference>
<evidence type="ECO:0000256" key="9">
    <source>
        <dbReference type="ARBA" id="ARBA00022777"/>
    </source>
</evidence>
<dbReference type="InterPro" id="IPR003594">
    <property type="entry name" value="HATPase_dom"/>
</dbReference>
<dbReference type="InterPro" id="IPR036097">
    <property type="entry name" value="HisK_dim/P_sf"/>
</dbReference>
<dbReference type="InterPro" id="IPR008207">
    <property type="entry name" value="Sig_transdc_His_kin_Hpt_dom"/>
</dbReference>
<feature type="domain" description="PAS" evidence="20">
    <location>
        <begin position="197"/>
        <end position="268"/>
    </location>
</feature>
<evidence type="ECO:0000259" key="18">
    <source>
        <dbReference type="PROSITE" id="PS50109"/>
    </source>
</evidence>
<keyword evidence="12" id="KW-0902">Two-component regulatory system</keyword>
<keyword evidence="7" id="KW-0808">Transferase</keyword>
<dbReference type="InterPro" id="IPR036641">
    <property type="entry name" value="HPT_dom_sf"/>
</dbReference>
<dbReference type="InterPro" id="IPR035965">
    <property type="entry name" value="PAS-like_dom_sf"/>
</dbReference>
<evidence type="ECO:0000256" key="8">
    <source>
        <dbReference type="ARBA" id="ARBA00022692"/>
    </source>
</evidence>
<dbReference type="PROSITE" id="PS50112">
    <property type="entry name" value="PAS"/>
    <property type="match status" value="1"/>
</dbReference>
<dbReference type="InterPro" id="IPR001789">
    <property type="entry name" value="Sig_transdc_resp-reg_receiver"/>
</dbReference>
<keyword evidence="10" id="KW-0547">Nucleotide-binding</keyword>
<name>A0A251X181_9RHOB</name>
<evidence type="ECO:0000256" key="13">
    <source>
        <dbReference type="ARBA" id="ARBA00023136"/>
    </source>
</evidence>
<dbReference type="SMART" id="SM00387">
    <property type="entry name" value="HATPase_c"/>
    <property type="match status" value="1"/>
</dbReference>
<feature type="domain" description="HPt" evidence="21">
    <location>
        <begin position="748"/>
        <end position="847"/>
    </location>
</feature>
<evidence type="ECO:0000256" key="3">
    <source>
        <dbReference type="ARBA" id="ARBA00012438"/>
    </source>
</evidence>
<evidence type="ECO:0000256" key="17">
    <source>
        <dbReference type="SAM" id="Phobius"/>
    </source>
</evidence>
<dbReference type="EMBL" id="MSPP01000001">
    <property type="protein sequence ID" value="OUD10155.1"/>
    <property type="molecule type" value="Genomic_DNA"/>
</dbReference>
<dbReference type="SUPFAM" id="SSF47384">
    <property type="entry name" value="Homodimeric domain of signal transducing histidine kinase"/>
    <property type="match status" value="1"/>
</dbReference>
<gene>
    <name evidence="22" type="ORF">BVC71_01150</name>
</gene>
<keyword evidence="13 17" id="KW-0472">Membrane</keyword>
<dbReference type="InterPro" id="IPR003661">
    <property type="entry name" value="HisK_dim/P_dom"/>
</dbReference>
<dbReference type="PANTHER" id="PTHR43047">
    <property type="entry name" value="TWO-COMPONENT HISTIDINE PROTEIN KINASE"/>
    <property type="match status" value="1"/>
</dbReference>
<evidence type="ECO:0000256" key="11">
    <source>
        <dbReference type="ARBA" id="ARBA00022989"/>
    </source>
</evidence>
<evidence type="ECO:0000256" key="10">
    <source>
        <dbReference type="ARBA" id="ARBA00022840"/>
    </source>
</evidence>